<keyword evidence="2" id="KW-1185">Reference proteome</keyword>
<organism evidence="1 2">
    <name type="scientific">Candidozyma pseudohaemuli</name>
    <dbReference type="NCBI Taxonomy" id="418784"/>
    <lineage>
        <taxon>Eukaryota</taxon>
        <taxon>Fungi</taxon>
        <taxon>Dikarya</taxon>
        <taxon>Ascomycota</taxon>
        <taxon>Saccharomycotina</taxon>
        <taxon>Pichiomycetes</taxon>
        <taxon>Metschnikowiaceae</taxon>
        <taxon>Candidozyma</taxon>
    </lineage>
</organism>
<dbReference type="GeneID" id="36564431"/>
<dbReference type="VEuPathDB" id="FungiDB:C7M61_001040"/>
<dbReference type="RefSeq" id="XP_024716057.1">
    <property type="nucleotide sequence ID" value="XM_024856458.1"/>
</dbReference>
<comment type="caution">
    <text evidence="1">The sequence shown here is derived from an EMBL/GenBank/DDBJ whole genome shotgun (WGS) entry which is preliminary data.</text>
</comment>
<dbReference type="OrthoDB" id="4079690at2759"/>
<protein>
    <submittedName>
        <fullName evidence="1">Uncharacterized protein</fullName>
    </submittedName>
</protein>
<evidence type="ECO:0000313" key="1">
    <source>
        <dbReference type="EMBL" id="PSK41358.1"/>
    </source>
</evidence>
<dbReference type="Proteomes" id="UP000241107">
    <property type="component" value="Unassembled WGS sequence"/>
</dbReference>
<gene>
    <name evidence="1" type="ORF">C7M61_001040</name>
</gene>
<name>A0A2P7YZG9_9ASCO</name>
<accession>A0A2P7YZG9</accession>
<dbReference type="EMBL" id="PYFQ01000001">
    <property type="protein sequence ID" value="PSK41358.1"/>
    <property type="molecule type" value="Genomic_DNA"/>
</dbReference>
<dbReference type="AlphaFoldDB" id="A0A2P7YZG9"/>
<sequence>MPPKARTPVTILKFKRSRSTYSIPLILDKKSLNQETFITALTNAINSTGGLRIVDNLDPEEEGIPPPEEEGVEVSAEDILLALPKDRNAPHENNWFPVEDDKQLEDLVFNDYDYIAFKFADDLGFHIEESEFGDQQE</sequence>
<evidence type="ECO:0000313" key="2">
    <source>
        <dbReference type="Proteomes" id="UP000241107"/>
    </source>
</evidence>
<proteinExistence type="predicted"/>
<reference evidence="1 2" key="1">
    <citation type="submission" date="2018-03" db="EMBL/GenBank/DDBJ databases">
        <title>Candida pseudohaemulonii genome assembly and annotation.</title>
        <authorList>
            <person name="Munoz J.F."/>
            <person name="Gade L.G."/>
            <person name="Chow N.A."/>
            <person name="Litvintseva A.P."/>
            <person name="Loparev V.N."/>
            <person name="Cuomo C.A."/>
        </authorList>
    </citation>
    <scope>NUCLEOTIDE SEQUENCE [LARGE SCALE GENOMIC DNA]</scope>
    <source>
        <strain evidence="1 2">B12108</strain>
    </source>
</reference>